<proteinExistence type="predicted"/>
<dbReference type="PANTHER" id="PTHR46211">
    <property type="entry name" value="GLYCEROPHOSPHORYL DIESTER PHOSPHODIESTERASE"/>
    <property type="match status" value="1"/>
</dbReference>
<dbReference type="SUPFAM" id="SSF51695">
    <property type="entry name" value="PLC-like phosphodiesterases"/>
    <property type="match status" value="1"/>
</dbReference>
<sequence>MGKRNKNTKLVAKILSLAMITTMMSGYVAPPKEVKADTFNSSYSYEVNTQATEVEAATYNVVQSASNVVNSSDSLEKAIETSTEQSTEITTTEKSTTDNTTTDSSTTNPAETTTTPQETTTEQPTTVDPDAFDLVAHRGYSAYAPENSIPAFEMAAASGFSKIELDIRRCKPDSNGKATWVISHNDSLKNTMGVNVDISDSTYSELLKYSYTKGNNVDAYSNLKIATLDQVIDLIKKYKSEGKKVNWQIEIKSVSDSNYPNYFESELIRPLKNAGVEDCVTFISFSKTYLNKIKSIDSTLATTYLSTILDEDAVNDALKCNAEGVTFNGEKNYTTEAAIKLALSKGLKVGVYTLDTPAIMGVYYQWGARSFTTNMVNPNEVTPTILRVKYNTKAFSCTLSKTSYTYDGSRKLPTVTVKYKDIELVEGINYQLSYSDNKNPGTAKVYISGINNCTDERELKYKIVMPKVTGFSDSTTTTSKVTLKWTPVDKITGYIVYRYNYSKKKYEAIKTIANSDAKSYKITKLASATKYRYRVATYLKADGKTYTSSPCTAKTTYTKPAKVTIKSAKRYSKNRRIMVKWTNSPRCTGYEVRVATDKKMKHVVKKYTVSGNTKQYVKVKGLKKTKKYYVKVRAYLKVGKKYYYSSYSAVVKNKPLKIKKKK</sequence>
<dbReference type="AlphaFoldDB" id="A0A413S2M7"/>
<dbReference type="Gene3D" id="2.60.40.10">
    <property type="entry name" value="Immunoglobulins"/>
    <property type="match status" value="2"/>
</dbReference>
<dbReference type="GO" id="GO:0008081">
    <property type="term" value="F:phosphoric diester hydrolase activity"/>
    <property type="evidence" value="ECO:0007669"/>
    <property type="project" value="InterPro"/>
</dbReference>
<evidence type="ECO:0000313" key="6">
    <source>
        <dbReference type="Proteomes" id="UP000284598"/>
    </source>
</evidence>
<protein>
    <recommendedName>
        <fullName evidence="7">Fibronectin type-III domain-containing protein</fullName>
    </recommendedName>
</protein>
<reference evidence="5 6" key="1">
    <citation type="submission" date="2018-08" db="EMBL/GenBank/DDBJ databases">
        <title>A genome reference for cultivated species of the human gut microbiota.</title>
        <authorList>
            <person name="Zou Y."/>
            <person name="Xue W."/>
            <person name="Luo G."/>
        </authorList>
    </citation>
    <scope>NUCLEOTIDE SEQUENCE [LARGE SCALE GENOMIC DNA]</scope>
    <source>
        <strain evidence="5 6">AM43-2</strain>
    </source>
</reference>
<feature type="domain" description="Fibronectin type-III" evidence="3">
    <location>
        <begin position="467"/>
        <end position="561"/>
    </location>
</feature>
<dbReference type="CDD" id="cd00063">
    <property type="entry name" value="FN3"/>
    <property type="match status" value="1"/>
</dbReference>
<feature type="compositionally biased region" description="Low complexity" evidence="1">
    <location>
        <begin position="80"/>
        <end position="126"/>
    </location>
</feature>
<dbReference type="RefSeq" id="WP_118025079.1">
    <property type="nucleotide sequence ID" value="NZ_QSFO01000004.1"/>
</dbReference>
<dbReference type="Pfam" id="PF00041">
    <property type="entry name" value="fn3"/>
    <property type="match status" value="2"/>
</dbReference>
<evidence type="ECO:0000259" key="4">
    <source>
        <dbReference type="PROSITE" id="PS51704"/>
    </source>
</evidence>
<dbReference type="PROSITE" id="PS50853">
    <property type="entry name" value="FN3"/>
    <property type="match status" value="1"/>
</dbReference>
<dbReference type="InterPro" id="IPR003961">
    <property type="entry name" value="FN3_dom"/>
</dbReference>
<dbReference type="Proteomes" id="UP000284598">
    <property type="component" value="Unassembled WGS sequence"/>
</dbReference>
<keyword evidence="2" id="KW-0732">Signal</keyword>
<dbReference type="GO" id="GO:0006629">
    <property type="term" value="P:lipid metabolic process"/>
    <property type="evidence" value="ECO:0007669"/>
    <property type="project" value="InterPro"/>
</dbReference>
<evidence type="ECO:0000313" key="5">
    <source>
        <dbReference type="EMBL" id="RHA55699.1"/>
    </source>
</evidence>
<comment type="caution">
    <text evidence="5">The sequence shown here is derived from an EMBL/GenBank/DDBJ whole genome shotgun (WGS) entry which is preliminary data.</text>
</comment>
<dbReference type="InterPro" id="IPR013783">
    <property type="entry name" value="Ig-like_fold"/>
</dbReference>
<dbReference type="InterPro" id="IPR017946">
    <property type="entry name" value="PLC-like_Pdiesterase_TIM-brl"/>
</dbReference>
<feature type="domain" description="GP-PDE" evidence="4">
    <location>
        <begin position="132"/>
        <end position="383"/>
    </location>
</feature>
<dbReference type="SUPFAM" id="SSF49265">
    <property type="entry name" value="Fibronectin type III"/>
    <property type="match status" value="1"/>
</dbReference>
<dbReference type="PANTHER" id="PTHR46211:SF14">
    <property type="entry name" value="GLYCEROPHOSPHODIESTER PHOSPHODIESTERASE"/>
    <property type="match status" value="1"/>
</dbReference>
<dbReference type="InterPro" id="IPR036116">
    <property type="entry name" value="FN3_sf"/>
</dbReference>
<feature type="region of interest" description="Disordered" evidence="1">
    <location>
        <begin position="79"/>
        <end position="127"/>
    </location>
</feature>
<dbReference type="InterPro" id="IPR030395">
    <property type="entry name" value="GP_PDE_dom"/>
</dbReference>
<evidence type="ECO:0008006" key="7">
    <source>
        <dbReference type="Google" id="ProtNLM"/>
    </source>
</evidence>
<organism evidence="5 6">
    <name type="scientific">Eubacterium ventriosum</name>
    <dbReference type="NCBI Taxonomy" id="39496"/>
    <lineage>
        <taxon>Bacteria</taxon>
        <taxon>Bacillati</taxon>
        <taxon>Bacillota</taxon>
        <taxon>Clostridia</taxon>
        <taxon>Eubacteriales</taxon>
        <taxon>Eubacteriaceae</taxon>
        <taxon>Eubacterium</taxon>
    </lineage>
</organism>
<dbReference type="Gene3D" id="3.20.20.190">
    <property type="entry name" value="Phosphatidylinositol (PI) phosphodiesterase"/>
    <property type="match status" value="1"/>
</dbReference>
<evidence type="ECO:0000256" key="1">
    <source>
        <dbReference type="SAM" id="MobiDB-lite"/>
    </source>
</evidence>
<feature type="signal peptide" evidence="2">
    <location>
        <begin position="1"/>
        <end position="28"/>
    </location>
</feature>
<accession>A0A413S2M7</accession>
<evidence type="ECO:0000256" key="2">
    <source>
        <dbReference type="SAM" id="SignalP"/>
    </source>
</evidence>
<dbReference type="SMART" id="SM00060">
    <property type="entry name" value="FN3"/>
    <property type="match status" value="2"/>
</dbReference>
<feature type="chain" id="PRO_5039320815" description="Fibronectin type-III domain-containing protein" evidence="2">
    <location>
        <begin position="29"/>
        <end position="662"/>
    </location>
</feature>
<evidence type="ECO:0000259" key="3">
    <source>
        <dbReference type="PROSITE" id="PS50853"/>
    </source>
</evidence>
<dbReference type="Pfam" id="PF03009">
    <property type="entry name" value="GDPD"/>
    <property type="match status" value="1"/>
</dbReference>
<gene>
    <name evidence="5" type="ORF">DW929_05060</name>
</gene>
<name>A0A413S2M7_9FIRM</name>
<dbReference type="PROSITE" id="PS51704">
    <property type="entry name" value="GP_PDE"/>
    <property type="match status" value="1"/>
</dbReference>
<dbReference type="EMBL" id="QSFO01000004">
    <property type="protein sequence ID" value="RHA55699.1"/>
    <property type="molecule type" value="Genomic_DNA"/>
</dbReference>